<feature type="domain" description="Cation efflux protein cytoplasmic" evidence="10">
    <location>
        <begin position="218"/>
        <end position="294"/>
    </location>
</feature>
<dbReference type="OrthoDB" id="9809646at2"/>
<dbReference type="InterPro" id="IPR036837">
    <property type="entry name" value="Cation_efflux_CTD_sf"/>
</dbReference>
<evidence type="ECO:0000256" key="8">
    <source>
        <dbReference type="SAM" id="Phobius"/>
    </source>
</evidence>
<dbReference type="NCBIfam" id="TIGR01297">
    <property type="entry name" value="CDF"/>
    <property type="match status" value="1"/>
</dbReference>
<keyword evidence="3" id="KW-0813">Transport</keyword>
<dbReference type="STRING" id="521045.Kole_0424"/>
<name>C5CDY0_KOSOT</name>
<dbReference type="InterPro" id="IPR027469">
    <property type="entry name" value="Cation_efflux_TMD_sf"/>
</dbReference>
<evidence type="ECO:0000256" key="1">
    <source>
        <dbReference type="ARBA" id="ARBA00004141"/>
    </source>
</evidence>
<dbReference type="InterPro" id="IPR050681">
    <property type="entry name" value="CDF/SLC30A"/>
</dbReference>
<dbReference type="Proteomes" id="UP000002382">
    <property type="component" value="Chromosome"/>
</dbReference>
<keyword evidence="6" id="KW-0406">Ion transport</keyword>
<comment type="subcellular location">
    <subcellularLocation>
        <location evidence="1">Membrane</location>
        <topology evidence="1">Multi-pass membrane protein</topology>
    </subcellularLocation>
</comment>
<keyword evidence="4 8" id="KW-0812">Transmembrane</keyword>
<evidence type="ECO:0000313" key="11">
    <source>
        <dbReference type="EMBL" id="ACR79149.1"/>
    </source>
</evidence>
<dbReference type="HOGENOM" id="CLU_013430_0_0_0"/>
<dbReference type="eggNOG" id="COG1230">
    <property type="taxonomic scope" value="Bacteria"/>
</dbReference>
<dbReference type="SUPFAM" id="SSF161111">
    <property type="entry name" value="Cation efflux protein transmembrane domain-like"/>
    <property type="match status" value="1"/>
</dbReference>
<dbReference type="InterPro" id="IPR058533">
    <property type="entry name" value="Cation_efflux_TM"/>
</dbReference>
<dbReference type="AlphaFoldDB" id="C5CDY0"/>
<keyword evidence="7 8" id="KW-0472">Membrane</keyword>
<sequence length="303" mass="34257">MAYSHRKKHGHSHSFEDTSERRLLFSIVLNLGITLVEFIGGIVSNSLALISDSLHNLTDSSSMIVSYSAKRIARKKRTPFHTYGFKRAEILAAALNSIVLLAIALFLFVEAFKKVFTPSEINGTVMLTVAVIGLLGNLFTAILLFNDAKKSLNVKSTFIHIVSDTLSSVFVIIAAVLIRNYGWIILDPLFTGVVGVFILFQSISILKESVHILMQGTPKDIELEKISKEIEKFDFVKNVHHLHVWTTDGHDKYLECHVELFDNNLEKADAYLDEINDLLEKQFHIEHSTIQFERDRCKKNGKQ</sequence>
<dbReference type="InterPro" id="IPR027470">
    <property type="entry name" value="Cation_efflux_CTD"/>
</dbReference>
<dbReference type="RefSeq" id="WP_012744936.1">
    <property type="nucleotide sequence ID" value="NC_012785.1"/>
</dbReference>
<feature type="transmembrane region" description="Helical" evidence="8">
    <location>
        <begin position="157"/>
        <end position="178"/>
    </location>
</feature>
<dbReference type="PANTHER" id="PTHR11562:SF17">
    <property type="entry name" value="RE54080P-RELATED"/>
    <property type="match status" value="1"/>
</dbReference>
<feature type="domain" description="Cation efflux protein transmembrane" evidence="9">
    <location>
        <begin position="23"/>
        <end position="214"/>
    </location>
</feature>
<protein>
    <submittedName>
        <fullName evidence="11">Cation diffusion facilitator family transporter</fullName>
    </submittedName>
</protein>
<evidence type="ECO:0000259" key="10">
    <source>
        <dbReference type="Pfam" id="PF16916"/>
    </source>
</evidence>
<evidence type="ECO:0000259" key="9">
    <source>
        <dbReference type="Pfam" id="PF01545"/>
    </source>
</evidence>
<evidence type="ECO:0000256" key="2">
    <source>
        <dbReference type="ARBA" id="ARBA00008873"/>
    </source>
</evidence>
<feature type="transmembrane region" description="Helical" evidence="8">
    <location>
        <begin position="23"/>
        <end position="43"/>
    </location>
</feature>
<reference evidence="11 12" key="1">
    <citation type="submission" date="2009-06" db="EMBL/GenBank/DDBJ databases">
        <title>Complete sequence of Thermotogales bacterium TBF 19.5.1.</title>
        <authorList>
            <consortium name="US DOE Joint Genome Institute"/>
            <person name="Lucas S."/>
            <person name="Copeland A."/>
            <person name="Lapidus A."/>
            <person name="Glavina del Rio T."/>
            <person name="Tice H."/>
            <person name="Bruce D."/>
            <person name="Goodwin L."/>
            <person name="Pitluck S."/>
            <person name="Chertkov O."/>
            <person name="Brettin T."/>
            <person name="Detter J.C."/>
            <person name="Han C."/>
            <person name="Schmutz J."/>
            <person name="Larimer F."/>
            <person name="Land M."/>
            <person name="Hauser L."/>
            <person name="Kyrpides N."/>
            <person name="Ovchinnikova G."/>
            <person name="Noll K."/>
        </authorList>
    </citation>
    <scope>NUCLEOTIDE SEQUENCE [LARGE SCALE GENOMIC DNA]</scope>
    <source>
        <strain evidence="12">ATCC BAA-1733 / DSM 21960 / TBF 19.5.1</strain>
    </source>
</reference>
<feature type="transmembrane region" description="Helical" evidence="8">
    <location>
        <begin position="121"/>
        <end position="145"/>
    </location>
</feature>
<evidence type="ECO:0000256" key="6">
    <source>
        <dbReference type="ARBA" id="ARBA00023065"/>
    </source>
</evidence>
<feature type="transmembrane region" description="Helical" evidence="8">
    <location>
        <begin position="90"/>
        <end position="109"/>
    </location>
</feature>
<dbReference type="KEGG" id="kol:Kole_0424"/>
<dbReference type="EMBL" id="CP001634">
    <property type="protein sequence ID" value="ACR79149.1"/>
    <property type="molecule type" value="Genomic_DNA"/>
</dbReference>
<evidence type="ECO:0000256" key="4">
    <source>
        <dbReference type="ARBA" id="ARBA00022692"/>
    </source>
</evidence>
<organism evidence="11 12">
    <name type="scientific">Kosmotoga olearia (strain ATCC BAA-1733 / DSM 21960 / TBF 19.5.1)</name>
    <dbReference type="NCBI Taxonomy" id="521045"/>
    <lineage>
        <taxon>Bacteria</taxon>
        <taxon>Thermotogati</taxon>
        <taxon>Thermotogota</taxon>
        <taxon>Thermotogae</taxon>
        <taxon>Kosmotogales</taxon>
        <taxon>Kosmotogaceae</taxon>
        <taxon>Kosmotoga</taxon>
    </lineage>
</organism>
<dbReference type="GO" id="GO:0005385">
    <property type="term" value="F:zinc ion transmembrane transporter activity"/>
    <property type="evidence" value="ECO:0007669"/>
    <property type="project" value="TreeGrafter"/>
</dbReference>
<dbReference type="GO" id="GO:0005886">
    <property type="term" value="C:plasma membrane"/>
    <property type="evidence" value="ECO:0007669"/>
    <property type="project" value="TreeGrafter"/>
</dbReference>
<dbReference type="SUPFAM" id="SSF160240">
    <property type="entry name" value="Cation efflux protein cytoplasmic domain-like"/>
    <property type="match status" value="1"/>
</dbReference>
<proteinExistence type="inferred from homology"/>
<keyword evidence="12" id="KW-1185">Reference proteome</keyword>
<accession>C5CDY0</accession>
<evidence type="ECO:0000256" key="7">
    <source>
        <dbReference type="ARBA" id="ARBA00023136"/>
    </source>
</evidence>
<dbReference type="Pfam" id="PF01545">
    <property type="entry name" value="Cation_efflux"/>
    <property type="match status" value="1"/>
</dbReference>
<evidence type="ECO:0000256" key="3">
    <source>
        <dbReference type="ARBA" id="ARBA00022448"/>
    </source>
</evidence>
<feature type="transmembrane region" description="Helical" evidence="8">
    <location>
        <begin position="184"/>
        <end position="206"/>
    </location>
</feature>
<dbReference type="PANTHER" id="PTHR11562">
    <property type="entry name" value="CATION EFFLUX PROTEIN/ ZINC TRANSPORTER"/>
    <property type="match status" value="1"/>
</dbReference>
<reference evidence="11 12" key="2">
    <citation type="journal article" date="2011" name="J. Bacteriol.">
        <title>Genome Sequence of Kosmotoga olearia Strain TBF 19.5.1, a Thermophilic Bacterium with a Wide Growth Temperature Range, Isolated from the Troll B Oil Platform in the North Sea.</title>
        <authorList>
            <person name="Swithers K.S."/>
            <person name="Dipippo J.L."/>
            <person name="Bruce D.C."/>
            <person name="Detter C."/>
            <person name="Tapia R."/>
            <person name="Han S."/>
            <person name="Goodwin L.A."/>
            <person name="Han J."/>
            <person name="Woyke T."/>
            <person name="Pitluck S."/>
            <person name="Pennacchio L."/>
            <person name="Nolan M."/>
            <person name="Mikhailova N."/>
            <person name="Land M.L."/>
            <person name="Nesbo C.L."/>
            <person name="Gogarten J.P."/>
            <person name="Noll K.M."/>
        </authorList>
    </citation>
    <scope>NUCLEOTIDE SEQUENCE [LARGE SCALE GENOMIC DNA]</scope>
    <source>
        <strain evidence="12">ATCC BAA-1733 / DSM 21960 / TBF 19.5.1</strain>
    </source>
</reference>
<dbReference type="Pfam" id="PF16916">
    <property type="entry name" value="ZT_dimer"/>
    <property type="match status" value="1"/>
</dbReference>
<keyword evidence="5 8" id="KW-1133">Transmembrane helix</keyword>
<comment type="similarity">
    <text evidence="2">Belongs to the cation diffusion facilitator (CDF) transporter (TC 2.A.4) family. SLC30A subfamily.</text>
</comment>
<gene>
    <name evidence="11" type="ordered locus">Kole_0424</name>
</gene>
<dbReference type="InterPro" id="IPR002524">
    <property type="entry name" value="Cation_efflux"/>
</dbReference>
<dbReference type="Gene3D" id="1.20.1510.10">
    <property type="entry name" value="Cation efflux protein transmembrane domain"/>
    <property type="match status" value="1"/>
</dbReference>
<evidence type="ECO:0000256" key="5">
    <source>
        <dbReference type="ARBA" id="ARBA00022989"/>
    </source>
</evidence>
<dbReference type="Gene3D" id="3.30.70.1350">
    <property type="entry name" value="Cation efflux protein, cytoplasmic domain"/>
    <property type="match status" value="1"/>
</dbReference>
<evidence type="ECO:0000313" key="12">
    <source>
        <dbReference type="Proteomes" id="UP000002382"/>
    </source>
</evidence>